<protein>
    <submittedName>
        <fullName evidence="2">Uncharacterized protein</fullName>
    </submittedName>
</protein>
<gene>
    <name evidence="2" type="ORF">CBR_g52576</name>
</gene>
<evidence type="ECO:0000256" key="1">
    <source>
        <dbReference type="SAM" id="MobiDB-lite"/>
    </source>
</evidence>
<reference evidence="2 3" key="1">
    <citation type="journal article" date="2018" name="Cell">
        <title>The Chara Genome: Secondary Complexity and Implications for Plant Terrestrialization.</title>
        <authorList>
            <person name="Nishiyama T."/>
            <person name="Sakayama H."/>
            <person name="Vries J.D."/>
            <person name="Buschmann H."/>
            <person name="Saint-Marcoux D."/>
            <person name="Ullrich K.K."/>
            <person name="Haas F.B."/>
            <person name="Vanderstraeten L."/>
            <person name="Becker D."/>
            <person name="Lang D."/>
            <person name="Vosolsobe S."/>
            <person name="Rombauts S."/>
            <person name="Wilhelmsson P.K.I."/>
            <person name="Janitza P."/>
            <person name="Kern R."/>
            <person name="Heyl A."/>
            <person name="Rumpler F."/>
            <person name="Villalobos L.I.A.C."/>
            <person name="Clay J.M."/>
            <person name="Skokan R."/>
            <person name="Toyoda A."/>
            <person name="Suzuki Y."/>
            <person name="Kagoshima H."/>
            <person name="Schijlen E."/>
            <person name="Tajeshwar N."/>
            <person name="Catarino B."/>
            <person name="Hetherington A.J."/>
            <person name="Saltykova A."/>
            <person name="Bonnot C."/>
            <person name="Breuninger H."/>
            <person name="Symeonidi A."/>
            <person name="Radhakrishnan G.V."/>
            <person name="Van Nieuwerburgh F."/>
            <person name="Deforce D."/>
            <person name="Chang C."/>
            <person name="Karol K.G."/>
            <person name="Hedrich R."/>
            <person name="Ulvskov P."/>
            <person name="Glockner G."/>
            <person name="Delwiche C.F."/>
            <person name="Petrasek J."/>
            <person name="Van de Peer Y."/>
            <person name="Friml J."/>
            <person name="Beilby M."/>
            <person name="Dolan L."/>
            <person name="Kohara Y."/>
            <person name="Sugano S."/>
            <person name="Fujiyama A."/>
            <person name="Delaux P.-M."/>
            <person name="Quint M."/>
            <person name="TheiBen G."/>
            <person name="Hagemann M."/>
            <person name="Harholt J."/>
            <person name="Dunand C."/>
            <person name="Zachgo S."/>
            <person name="Langdale J."/>
            <person name="Maumus F."/>
            <person name="Straeten D.V.D."/>
            <person name="Gould S.B."/>
            <person name="Rensing S.A."/>
        </authorList>
    </citation>
    <scope>NUCLEOTIDE SEQUENCE [LARGE SCALE GENOMIC DNA]</scope>
    <source>
        <strain evidence="2 3">S276</strain>
    </source>
</reference>
<dbReference type="AlphaFoldDB" id="A0A388MAQ0"/>
<sequence>MRDHYRGLIKERQEVEERKREEEPKRINDEEERRRALDLVRATEEIRMELRADIESQWRKQQELAVAGGAKVAEQKAAEAARAAGTLETMTDGNIPTLQRNTPGRGKGRKSRKDLGEVGRRQGDRTVQVGGRIHRMKSKPPTRKRALNRIWKMNDRERRGGI</sequence>
<feature type="compositionally biased region" description="Polar residues" evidence="1">
    <location>
        <begin position="91"/>
        <end position="102"/>
    </location>
</feature>
<keyword evidence="3" id="KW-1185">Reference proteome</keyword>
<feature type="compositionally biased region" description="Basic residues" evidence="1">
    <location>
        <begin position="132"/>
        <end position="145"/>
    </location>
</feature>
<evidence type="ECO:0000313" key="2">
    <source>
        <dbReference type="EMBL" id="GBG91542.1"/>
    </source>
</evidence>
<dbReference type="Proteomes" id="UP000265515">
    <property type="component" value="Unassembled WGS sequence"/>
</dbReference>
<dbReference type="EMBL" id="BFEA01000917">
    <property type="protein sequence ID" value="GBG91542.1"/>
    <property type="molecule type" value="Genomic_DNA"/>
</dbReference>
<accession>A0A388MAQ0</accession>
<name>A0A388MAQ0_CHABU</name>
<comment type="caution">
    <text evidence="2">The sequence shown here is derived from an EMBL/GenBank/DDBJ whole genome shotgun (WGS) entry which is preliminary data.</text>
</comment>
<dbReference type="Gramene" id="GBG91542">
    <property type="protein sequence ID" value="GBG91542"/>
    <property type="gene ID" value="CBR_g52576"/>
</dbReference>
<evidence type="ECO:0000313" key="3">
    <source>
        <dbReference type="Proteomes" id="UP000265515"/>
    </source>
</evidence>
<feature type="region of interest" description="Disordered" evidence="1">
    <location>
        <begin position="1"/>
        <end position="32"/>
    </location>
</feature>
<organism evidence="2 3">
    <name type="scientific">Chara braunii</name>
    <name type="common">Braun's stonewort</name>
    <dbReference type="NCBI Taxonomy" id="69332"/>
    <lineage>
        <taxon>Eukaryota</taxon>
        <taxon>Viridiplantae</taxon>
        <taxon>Streptophyta</taxon>
        <taxon>Charophyceae</taxon>
        <taxon>Charales</taxon>
        <taxon>Characeae</taxon>
        <taxon>Chara</taxon>
    </lineage>
</organism>
<proteinExistence type="predicted"/>
<feature type="region of interest" description="Disordered" evidence="1">
    <location>
        <begin position="91"/>
        <end position="145"/>
    </location>
</feature>
<feature type="compositionally biased region" description="Basic and acidic residues" evidence="1">
    <location>
        <begin position="113"/>
        <end position="124"/>
    </location>
</feature>